<evidence type="ECO:0008006" key="3">
    <source>
        <dbReference type="Google" id="ProtNLM"/>
    </source>
</evidence>
<comment type="caution">
    <text evidence="1">The sequence shown here is derived from an EMBL/GenBank/DDBJ whole genome shotgun (WGS) entry which is preliminary data.</text>
</comment>
<evidence type="ECO:0000313" key="2">
    <source>
        <dbReference type="Proteomes" id="UP000655037"/>
    </source>
</evidence>
<proteinExistence type="predicted"/>
<dbReference type="SUPFAM" id="SSF48613">
    <property type="entry name" value="Heme oxygenase-like"/>
    <property type="match status" value="1"/>
</dbReference>
<dbReference type="EMBL" id="JACXXJ020000005">
    <property type="protein sequence ID" value="MBF2717683.1"/>
    <property type="molecule type" value="Genomic_DNA"/>
</dbReference>
<organism evidence="1 2">
    <name type="scientific">Agrobacterium vitis</name>
    <name type="common">Rhizobium vitis</name>
    <dbReference type="NCBI Taxonomy" id="373"/>
    <lineage>
        <taxon>Bacteria</taxon>
        <taxon>Pseudomonadati</taxon>
        <taxon>Pseudomonadota</taxon>
        <taxon>Alphaproteobacteria</taxon>
        <taxon>Hyphomicrobiales</taxon>
        <taxon>Rhizobiaceae</taxon>
        <taxon>Rhizobium/Agrobacterium group</taxon>
        <taxon>Agrobacterium</taxon>
    </lineage>
</organism>
<dbReference type="RefSeq" id="WP_194417188.1">
    <property type="nucleotide sequence ID" value="NZ_JACXXJ020000005.1"/>
</dbReference>
<name>A0AAE2RFR5_AGRVI</name>
<gene>
    <name evidence="1" type="ORF">IEI95_026095</name>
</gene>
<dbReference type="Proteomes" id="UP000655037">
    <property type="component" value="Unassembled WGS sequence"/>
</dbReference>
<evidence type="ECO:0000313" key="1">
    <source>
        <dbReference type="EMBL" id="MBF2717683.1"/>
    </source>
</evidence>
<accession>A0AAE2RFR5</accession>
<dbReference type="Gene3D" id="1.20.910.10">
    <property type="entry name" value="Heme oxygenase-like"/>
    <property type="match status" value="1"/>
</dbReference>
<dbReference type="AlphaFoldDB" id="A0AAE2RFR5"/>
<protein>
    <recommendedName>
        <fullName evidence="3">Heme oxygenase</fullName>
    </recommendedName>
</protein>
<dbReference type="InterPro" id="IPR016084">
    <property type="entry name" value="Haem_Oase-like_multi-hlx"/>
</dbReference>
<sequence>MLGDSAQNELRTRFLETRPFANRRRYERFLGAQYAIGCELKELYFSPLRSSLFPFLEPTGHIRKVENDVRDLGLRPPDILRVSVSDDLSPLGLCGALFVAEGLRLMFPYFRKQAEHLGFDGSFGAQHLSCEAPLIRQRWAGLVMTINSMTLSAGDMLVMAASAERTMQLVRAALDREMSEQMDGRRRALHG</sequence>
<reference evidence="1" key="1">
    <citation type="submission" date="2020-11" db="EMBL/GenBank/DDBJ databases">
        <title>Agrobacterium vitis strain K377 genome.</title>
        <authorList>
            <person name="Xi H."/>
        </authorList>
    </citation>
    <scope>NUCLEOTIDE SEQUENCE</scope>
    <source>
        <strain evidence="1">K377</strain>
    </source>
</reference>